<reference evidence="3 4" key="1">
    <citation type="journal article" date="2019" name="Sci. Rep.">
        <title>Comparative genomics of chytrid fungi reveal insights into the obligate biotrophic and pathogenic lifestyle of Synchytrium endobioticum.</title>
        <authorList>
            <person name="van de Vossenberg B.T.L.H."/>
            <person name="Warris S."/>
            <person name="Nguyen H.D.T."/>
            <person name="van Gent-Pelzer M.P.E."/>
            <person name="Joly D.L."/>
            <person name="van de Geest H.C."/>
            <person name="Bonants P.J.M."/>
            <person name="Smith D.S."/>
            <person name="Levesque C.A."/>
            <person name="van der Lee T.A.J."/>
        </authorList>
    </citation>
    <scope>NUCLEOTIDE SEQUENCE [LARGE SCALE GENOMIC DNA]</scope>
    <source>
        <strain evidence="3 4">CBS 675.73</strain>
    </source>
</reference>
<evidence type="ECO:0000313" key="4">
    <source>
        <dbReference type="Proteomes" id="UP000320333"/>
    </source>
</evidence>
<name>A0A507E5N9_9FUNG</name>
<organism evidence="3 4">
    <name type="scientific">Chytriomyces confervae</name>
    <dbReference type="NCBI Taxonomy" id="246404"/>
    <lineage>
        <taxon>Eukaryota</taxon>
        <taxon>Fungi</taxon>
        <taxon>Fungi incertae sedis</taxon>
        <taxon>Chytridiomycota</taxon>
        <taxon>Chytridiomycota incertae sedis</taxon>
        <taxon>Chytridiomycetes</taxon>
        <taxon>Chytridiales</taxon>
        <taxon>Chytriomycetaceae</taxon>
        <taxon>Chytriomyces</taxon>
    </lineage>
</organism>
<dbReference type="OrthoDB" id="2148287at2759"/>
<feature type="region of interest" description="Disordered" evidence="1">
    <location>
        <begin position="1"/>
        <end position="39"/>
    </location>
</feature>
<keyword evidence="2" id="KW-0812">Transmembrane</keyword>
<protein>
    <submittedName>
        <fullName evidence="3">Uncharacterized protein</fullName>
    </submittedName>
</protein>
<sequence length="260" mass="28762">MDNCCLKYSAPADADSDENGDGNDQPIKEDDDIQSDRHAKVPSAATATALSAKCPGCQFRYCNPCIQIQAPLLSLLGTPPRLKNDIPADYWNAPLAERNSASVAQIENHGKFNRWRLALMHQRIRGYKLFRVNNVAVTSQASATPSTRITAQLFWSLLPGNNKDFTLLQGEQREHEDLYFQLRALPFAPYFVIVNGAPKSDYTGDIDAVLQSLDDNLQSNVRKIIGISVGVFVAMVFISCVLTYFSVSVPLAKITSIMVY</sequence>
<comment type="caution">
    <text evidence="3">The sequence shown here is derived from an EMBL/GenBank/DDBJ whole genome shotgun (WGS) entry which is preliminary data.</text>
</comment>
<evidence type="ECO:0000313" key="3">
    <source>
        <dbReference type="EMBL" id="TPX59389.1"/>
    </source>
</evidence>
<keyword evidence="2" id="KW-0472">Membrane</keyword>
<proteinExistence type="predicted"/>
<keyword evidence="2" id="KW-1133">Transmembrane helix</keyword>
<accession>A0A507E5N9</accession>
<feature type="transmembrane region" description="Helical" evidence="2">
    <location>
        <begin position="224"/>
        <end position="247"/>
    </location>
</feature>
<dbReference type="Proteomes" id="UP000320333">
    <property type="component" value="Unassembled WGS sequence"/>
</dbReference>
<evidence type="ECO:0000256" key="2">
    <source>
        <dbReference type="SAM" id="Phobius"/>
    </source>
</evidence>
<dbReference type="AlphaFoldDB" id="A0A507E5N9"/>
<dbReference type="EMBL" id="QEAP01000717">
    <property type="protein sequence ID" value="TPX59389.1"/>
    <property type="molecule type" value="Genomic_DNA"/>
</dbReference>
<gene>
    <name evidence="3" type="ORF">CcCBS67573_g09093</name>
</gene>
<keyword evidence="4" id="KW-1185">Reference proteome</keyword>
<evidence type="ECO:0000256" key="1">
    <source>
        <dbReference type="SAM" id="MobiDB-lite"/>
    </source>
</evidence>